<evidence type="ECO:0000256" key="1">
    <source>
        <dbReference type="ARBA" id="ARBA00001917"/>
    </source>
</evidence>
<comment type="cofactor">
    <cofactor evidence="1">
        <name>FMN</name>
        <dbReference type="ChEBI" id="CHEBI:58210"/>
    </cofactor>
</comment>
<comment type="function">
    <text evidence="2">Low-potential electron donor to a number of redox enzymes.</text>
</comment>
<accession>A0ABW4DPJ2</accession>
<gene>
    <name evidence="9" type="ORF">ACFQ4L_03545</name>
</gene>
<dbReference type="InterPro" id="IPR029039">
    <property type="entry name" value="Flavoprotein-like_sf"/>
</dbReference>
<organism evidence="9 10">
    <name type="scientific">Lapidilactobacillus mulanensis</name>
    <dbReference type="NCBI Taxonomy" id="2485999"/>
    <lineage>
        <taxon>Bacteria</taxon>
        <taxon>Bacillati</taxon>
        <taxon>Bacillota</taxon>
        <taxon>Bacilli</taxon>
        <taxon>Lactobacillales</taxon>
        <taxon>Lactobacillaceae</taxon>
        <taxon>Lapidilactobacillus</taxon>
    </lineage>
</organism>
<name>A0ABW4DPJ2_9LACO</name>
<dbReference type="EMBL" id="JBHTOF010000025">
    <property type="protein sequence ID" value="MFD1465165.1"/>
    <property type="molecule type" value="Genomic_DNA"/>
</dbReference>
<proteinExistence type="inferred from homology"/>
<keyword evidence="4" id="KW-0813">Transport</keyword>
<evidence type="ECO:0000313" key="10">
    <source>
        <dbReference type="Proteomes" id="UP001597244"/>
    </source>
</evidence>
<evidence type="ECO:0000256" key="7">
    <source>
        <dbReference type="ARBA" id="ARBA00022982"/>
    </source>
</evidence>
<dbReference type="SUPFAM" id="SSF52218">
    <property type="entry name" value="Flavoproteins"/>
    <property type="match status" value="1"/>
</dbReference>
<dbReference type="PANTHER" id="PTHR42809">
    <property type="entry name" value="FLAVODOXIN 2"/>
    <property type="match status" value="1"/>
</dbReference>
<dbReference type="InterPro" id="IPR050619">
    <property type="entry name" value="Flavodoxin"/>
</dbReference>
<comment type="similarity">
    <text evidence="3">Belongs to the flavodoxin family.</text>
</comment>
<protein>
    <submittedName>
        <fullName evidence="9">Flavodoxin domain-containing protein</fullName>
    </submittedName>
</protein>
<dbReference type="RefSeq" id="WP_125577112.1">
    <property type="nucleotide sequence ID" value="NZ_JBHTOF010000025.1"/>
</dbReference>
<dbReference type="PROSITE" id="PS50902">
    <property type="entry name" value="FLAVODOXIN_LIKE"/>
    <property type="match status" value="1"/>
</dbReference>
<dbReference type="Proteomes" id="UP001597244">
    <property type="component" value="Unassembled WGS sequence"/>
</dbReference>
<reference evidence="10" key="1">
    <citation type="journal article" date="2019" name="Int. J. Syst. Evol. Microbiol.">
        <title>The Global Catalogue of Microorganisms (GCM) 10K type strain sequencing project: providing services to taxonomists for standard genome sequencing and annotation.</title>
        <authorList>
            <consortium name="The Broad Institute Genomics Platform"/>
            <consortium name="The Broad Institute Genome Sequencing Center for Infectious Disease"/>
            <person name="Wu L."/>
            <person name="Ma J."/>
        </authorList>
    </citation>
    <scope>NUCLEOTIDE SEQUENCE [LARGE SCALE GENOMIC DNA]</scope>
    <source>
        <strain evidence="10">CCM 8951</strain>
    </source>
</reference>
<keyword evidence="10" id="KW-1185">Reference proteome</keyword>
<dbReference type="InterPro" id="IPR008254">
    <property type="entry name" value="Flavodoxin/NO_synth"/>
</dbReference>
<keyword evidence="6" id="KW-0288">FMN</keyword>
<evidence type="ECO:0000259" key="8">
    <source>
        <dbReference type="PROSITE" id="PS50902"/>
    </source>
</evidence>
<evidence type="ECO:0000256" key="6">
    <source>
        <dbReference type="ARBA" id="ARBA00022643"/>
    </source>
</evidence>
<keyword evidence="5" id="KW-0285">Flavoprotein</keyword>
<dbReference type="Pfam" id="PF00258">
    <property type="entry name" value="Flavodoxin_1"/>
    <property type="match status" value="1"/>
</dbReference>
<keyword evidence="7" id="KW-0249">Electron transport</keyword>
<dbReference type="Gene3D" id="3.40.50.360">
    <property type="match status" value="1"/>
</dbReference>
<evidence type="ECO:0000256" key="2">
    <source>
        <dbReference type="ARBA" id="ARBA00003297"/>
    </source>
</evidence>
<evidence type="ECO:0000313" key="9">
    <source>
        <dbReference type="EMBL" id="MFD1465165.1"/>
    </source>
</evidence>
<feature type="domain" description="Flavodoxin-like" evidence="8">
    <location>
        <begin position="5"/>
        <end position="144"/>
    </location>
</feature>
<comment type="caution">
    <text evidence="9">The sequence shown here is derived from an EMBL/GenBank/DDBJ whole genome shotgun (WGS) entry which is preliminary data.</text>
</comment>
<evidence type="ECO:0000256" key="3">
    <source>
        <dbReference type="ARBA" id="ARBA00005267"/>
    </source>
</evidence>
<sequence>MNKKVGIIYASMSGRNQRVAEYLQEKFAKLDQPTEINEVSQFDSQKLADYDGFVFVSYTYHDGQLPDESLDFFDDLQTIDLTGKCYALTGSSSIKHEHFGRALDYLDQQLNHLGALRATAILKIDLDADRADLARLDAFCQQFLDFMQLHQQQLV</sequence>
<evidence type="ECO:0000256" key="4">
    <source>
        <dbReference type="ARBA" id="ARBA00022448"/>
    </source>
</evidence>
<evidence type="ECO:0000256" key="5">
    <source>
        <dbReference type="ARBA" id="ARBA00022630"/>
    </source>
</evidence>
<dbReference type="PANTHER" id="PTHR42809:SF1">
    <property type="entry name" value="FLAVODOXIN 1"/>
    <property type="match status" value="1"/>
</dbReference>